<feature type="transmembrane region" description="Helical" evidence="1">
    <location>
        <begin position="213"/>
        <end position="237"/>
    </location>
</feature>
<protein>
    <recommendedName>
        <fullName evidence="4">Allatotropin</fullName>
    </recommendedName>
</protein>
<sequence>MALRLGCKLCQPHQCIGGGIADIYGHHALSCARSKGRIPRHTSLNDIIKRSLTSCGIPSLLEPPGISGADGKRPDGLTLIPWSRGKSLIWDSTCVDTLAPSHLPNTSRRAAVKKKVNKYAHLLNNYIFVPFAVETFGPCSHDAKVLVSQIGQILISITGDRRCTTYLRQRLSIAIQRGNAMSVLGTLPESSPLDELFVLFAAKQHKMRVSLSVYSLVALTAVVMLVLCGSSSSGASYQNARNKPRTIRGFKNVALSTARGFGKRDGAVEYLAGNANNAAEQSPDRITESLPVEWFVEELRTNPELARIIVHKFVDADQDGELSAEELLRPMY</sequence>
<evidence type="ECO:0000313" key="2">
    <source>
        <dbReference type="EMBL" id="KAJ4427924.1"/>
    </source>
</evidence>
<keyword evidence="1" id="KW-1133">Transmembrane helix</keyword>
<organism evidence="2 3">
    <name type="scientific">Periplaneta americana</name>
    <name type="common">American cockroach</name>
    <name type="synonym">Blatta americana</name>
    <dbReference type="NCBI Taxonomy" id="6978"/>
    <lineage>
        <taxon>Eukaryota</taxon>
        <taxon>Metazoa</taxon>
        <taxon>Ecdysozoa</taxon>
        <taxon>Arthropoda</taxon>
        <taxon>Hexapoda</taxon>
        <taxon>Insecta</taxon>
        <taxon>Pterygota</taxon>
        <taxon>Neoptera</taxon>
        <taxon>Polyneoptera</taxon>
        <taxon>Dictyoptera</taxon>
        <taxon>Blattodea</taxon>
        <taxon>Blattoidea</taxon>
        <taxon>Blattidae</taxon>
        <taxon>Blattinae</taxon>
        <taxon>Periplaneta</taxon>
    </lineage>
</organism>
<gene>
    <name evidence="2" type="ORF">ANN_23934</name>
</gene>
<dbReference type="EMBL" id="JAJSOF020000037">
    <property type="protein sequence ID" value="KAJ4427924.1"/>
    <property type="molecule type" value="Genomic_DNA"/>
</dbReference>
<dbReference type="Proteomes" id="UP001148838">
    <property type="component" value="Unassembled WGS sequence"/>
</dbReference>
<keyword evidence="1" id="KW-0812">Transmembrane</keyword>
<dbReference type="InterPro" id="IPR018247">
    <property type="entry name" value="EF_Hand_1_Ca_BS"/>
</dbReference>
<evidence type="ECO:0000313" key="3">
    <source>
        <dbReference type="Proteomes" id="UP001148838"/>
    </source>
</evidence>
<evidence type="ECO:0000256" key="1">
    <source>
        <dbReference type="SAM" id="Phobius"/>
    </source>
</evidence>
<keyword evidence="1" id="KW-0472">Membrane</keyword>
<proteinExistence type="predicted"/>
<evidence type="ECO:0008006" key="4">
    <source>
        <dbReference type="Google" id="ProtNLM"/>
    </source>
</evidence>
<name>A0ABQ8S1Z4_PERAM</name>
<accession>A0ABQ8S1Z4</accession>
<comment type="caution">
    <text evidence="2">The sequence shown here is derived from an EMBL/GenBank/DDBJ whole genome shotgun (WGS) entry which is preliminary data.</text>
</comment>
<keyword evidence="3" id="KW-1185">Reference proteome</keyword>
<reference evidence="2 3" key="1">
    <citation type="journal article" date="2022" name="Allergy">
        <title>Genome assembly and annotation of Periplaneta americana reveal a comprehensive cockroach allergen profile.</title>
        <authorList>
            <person name="Wang L."/>
            <person name="Xiong Q."/>
            <person name="Saelim N."/>
            <person name="Wang L."/>
            <person name="Nong W."/>
            <person name="Wan A.T."/>
            <person name="Shi M."/>
            <person name="Liu X."/>
            <person name="Cao Q."/>
            <person name="Hui J.H.L."/>
            <person name="Sookrung N."/>
            <person name="Leung T.F."/>
            <person name="Tungtrongchitr A."/>
            <person name="Tsui S.K.W."/>
        </authorList>
    </citation>
    <scope>NUCLEOTIDE SEQUENCE [LARGE SCALE GENOMIC DNA]</scope>
    <source>
        <strain evidence="2">PWHHKU_190912</strain>
    </source>
</reference>
<dbReference type="PROSITE" id="PS00018">
    <property type="entry name" value="EF_HAND_1"/>
    <property type="match status" value="1"/>
</dbReference>